<evidence type="ECO:0000259" key="1">
    <source>
        <dbReference type="Pfam" id="PF07883"/>
    </source>
</evidence>
<comment type="caution">
    <text evidence="2">The sequence shown here is derived from an EMBL/GenBank/DDBJ whole genome shotgun (WGS) entry which is preliminary data.</text>
</comment>
<feature type="domain" description="Cupin type-2" evidence="1">
    <location>
        <begin position="40"/>
        <end position="103"/>
    </location>
</feature>
<dbReference type="RefSeq" id="WP_264716777.1">
    <property type="nucleotide sequence ID" value="NZ_JAPDNT010000054.1"/>
</dbReference>
<proteinExistence type="predicted"/>
<dbReference type="Proteomes" id="UP001165679">
    <property type="component" value="Unassembled WGS sequence"/>
</dbReference>
<reference evidence="2" key="1">
    <citation type="submission" date="2022-09" db="EMBL/GenBank/DDBJ databases">
        <title>Rhodovastum sp. nov. RN2-1 isolated from soil in Seongnam, South Korea.</title>
        <authorList>
            <person name="Le N.T."/>
        </authorList>
    </citation>
    <scope>NUCLEOTIDE SEQUENCE</scope>
    <source>
        <strain evidence="2">RN2-1</strain>
    </source>
</reference>
<dbReference type="SUPFAM" id="SSF51182">
    <property type="entry name" value="RmlC-like cupins"/>
    <property type="match status" value="1"/>
</dbReference>
<name>A0AA41YS24_9PROT</name>
<dbReference type="Gene3D" id="2.60.120.10">
    <property type="entry name" value="Jelly Rolls"/>
    <property type="match status" value="1"/>
</dbReference>
<dbReference type="Pfam" id="PF07883">
    <property type="entry name" value="Cupin_2"/>
    <property type="match status" value="1"/>
</dbReference>
<dbReference type="AlphaFoldDB" id="A0AA41YS24"/>
<dbReference type="EMBL" id="JAPDNT010000054">
    <property type="protein sequence ID" value="MCW3477810.1"/>
    <property type="molecule type" value="Genomic_DNA"/>
</dbReference>
<dbReference type="InterPro" id="IPR013096">
    <property type="entry name" value="Cupin_2"/>
</dbReference>
<protein>
    <submittedName>
        <fullName evidence="2">Cupin domain-containing protein</fullName>
    </submittedName>
</protein>
<evidence type="ECO:0000313" key="2">
    <source>
        <dbReference type="EMBL" id="MCW3477810.1"/>
    </source>
</evidence>
<keyword evidence="3" id="KW-1185">Reference proteome</keyword>
<dbReference type="InterPro" id="IPR014710">
    <property type="entry name" value="RmlC-like_jellyroll"/>
</dbReference>
<reference evidence="2" key="2">
    <citation type="submission" date="2022-10" db="EMBL/GenBank/DDBJ databases">
        <authorList>
            <person name="Trinh H.N."/>
        </authorList>
    </citation>
    <scope>NUCLEOTIDE SEQUENCE</scope>
    <source>
        <strain evidence="2">RN2-1</strain>
    </source>
</reference>
<dbReference type="InterPro" id="IPR011051">
    <property type="entry name" value="RmlC_Cupin_sf"/>
</dbReference>
<gene>
    <name evidence="2" type="ORF">OL599_24995</name>
</gene>
<evidence type="ECO:0000313" key="3">
    <source>
        <dbReference type="Proteomes" id="UP001165679"/>
    </source>
</evidence>
<accession>A0AA41YS24</accession>
<sequence>MPTPTAPARIALDAARAAPLEPGRASSRLLTHGSLELRFYAPKGRDDQTPHSRDEVYVVASGRGWFRRGEERVPFGPGDALFVAAGVVHRFEDFSDDFATWVMFYGPHGGEKESGA</sequence>
<organism evidence="2 3">
    <name type="scientific">Limobrevibacterium gyesilva</name>
    <dbReference type="NCBI Taxonomy" id="2991712"/>
    <lineage>
        <taxon>Bacteria</taxon>
        <taxon>Pseudomonadati</taxon>
        <taxon>Pseudomonadota</taxon>
        <taxon>Alphaproteobacteria</taxon>
        <taxon>Acetobacterales</taxon>
        <taxon>Acetobacteraceae</taxon>
        <taxon>Limobrevibacterium</taxon>
    </lineage>
</organism>